<dbReference type="PANTHER" id="PTHR36346">
    <property type="entry name" value="EXPRESSED PROTEIN"/>
    <property type="match status" value="1"/>
</dbReference>
<name>A0ABR0V9K4_REHGL</name>
<proteinExistence type="predicted"/>
<comment type="caution">
    <text evidence="1">The sequence shown here is derived from an EMBL/GenBank/DDBJ whole genome shotgun (WGS) entry which is preliminary data.</text>
</comment>
<protein>
    <submittedName>
        <fullName evidence="1">Uncharacterized protein</fullName>
    </submittedName>
</protein>
<evidence type="ECO:0000313" key="1">
    <source>
        <dbReference type="EMBL" id="KAK6131897.1"/>
    </source>
</evidence>
<dbReference type="EMBL" id="JABTTQ020001326">
    <property type="protein sequence ID" value="KAK6131897.1"/>
    <property type="molecule type" value="Genomic_DNA"/>
</dbReference>
<reference evidence="1 2" key="1">
    <citation type="journal article" date="2021" name="Comput. Struct. Biotechnol. J.">
        <title>De novo genome assembly of the potent medicinal plant Rehmannia glutinosa using nanopore technology.</title>
        <authorList>
            <person name="Ma L."/>
            <person name="Dong C."/>
            <person name="Song C."/>
            <person name="Wang X."/>
            <person name="Zheng X."/>
            <person name="Niu Y."/>
            <person name="Chen S."/>
            <person name="Feng W."/>
        </authorList>
    </citation>
    <scope>NUCLEOTIDE SEQUENCE [LARGE SCALE GENOMIC DNA]</scope>
    <source>
        <strain evidence="1">DH-2019</strain>
    </source>
</reference>
<keyword evidence="2" id="KW-1185">Reference proteome</keyword>
<accession>A0ABR0V9K4</accession>
<sequence length="73" mass="8265">MAAVGDVCMGELTKLRAKVIRAKNPLFLLKSWKRVASEKVEENRESKALKTARNEETMPETTVLLLMDRFAPC</sequence>
<evidence type="ECO:0000313" key="2">
    <source>
        <dbReference type="Proteomes" id="UP001318860"/>
    </source>
</evidence>
<organism evidence="1 2">
    <name type="scientific">Rehmannia glutinosa</name>
    <name type="common">Chinese foxglove</name>
    <dbReference type="NCBI Taxonomy" id="99300"/>
    <lineage>
        <taxon>Eukaryota</taxon>
        <taxon>Viridiplantae</taxon>
        <taxon>Streptophyta</taxon>
        <taxon>Embryophyta</taxon>
        <taxon>Tracheophyta</taxon>
        <taxon>Spermatophyta</taxon>
        <taxon>Magnoliopsida</taxon>
        <taxon>eudicotyledons</taxon>
        <taxon>Gunneridae</taxon>
        <taxon>Pentapetalae</taxon>
        <taxon>asterids</taxon>
        <taxon>lamiids</taxon>
        <taxon>Lamiales</taxon>
        <taxon>Orobanchaceae</taxon>
        <taxon>Rehmannieae</taxon>
        <taxon>Rehmannia</taxon>
    </lineage>
</organism>
<dbReference type="PANTHER" id="PTHR36346:SF2">
    <property type="entry name" value="EXPRESSED PROTEIN"/>
    <property type="match status" value="1"/>
</dbReference>
<gene>
    <name evidence="1" type="ORF">DH2020_034355</name>
</gene>
<dbReference type="Proteomes" id="UP001318860">
    <property type="component" value="Unassembled WGS sequence"/>
</dbReference>